<dbReference type="GO" id="GO:0005524">
    <property type="term" value="F:ATP binding"/>
    <property type="evidence" value="ECO:0007669"/>
    <property type="project" value="UniProtKB-KW"/>
</dbReference>
<comment type="caution">
    <text evidence="11">The sequence shown here is derived from an EMBL/GenBank/DDBJ whole genome shotgun (WGS) entry which is preliminary data.</text>
</comment>
<feature type="chain" id="PRO_5029483681" description="non-specific serine/threonine protein kinase" evidence="9">
    <location>
        <begin position="19"/>
        <end position="285"/>
    </location>
</feature>
<keyword evidence="9" id="KW-0732">Signal</keyword>
<dbReference type="SUPFAM" id="SSF56112">
    <property type="entry name" value="Protein kinase-like (PK-like)"/>
    <property type="match status" value="1"/>
</dbReference>
<evidence type="ECO:0000256" key="9">
    <source>
        <dbReference type="SAM" id="SignalP"/>
    </source>
</evidence>
<dbReference type="EMBL" id="JACBKZ010000012">
    <property type="protein sequence ID" value="KAF5936946.1"/>
    <property type="molecule type" value="Genomic_DNA"/>
</dbReference>
<keyword evidence="2" id="KW-0723">Serine/threonine-protein kinase</keyword>
<dbReference type="Gene3D" id="1.10.510.10">
    <property type="entry name" value="Transferase(Phosphotransferase) domain 1"/>
    <property type="match status" value="1"/>
</dbReference>
<evidence type="ECO:0000256" key="2">
    <source>
        <dbReference type="ARBA" id="ARBA00022527"/>
    </source>
</evidence>
<evidence type="ECO:0000256" key="5">
    <source>
        <dbReference type="ARBA" id="ARBA00022777"/>
    </source>
</evidence>
<reference evidence="12" key="1">
    <citation type="journal article" date="2020" name="Nat. Commun.">
        <title>Genome assembly of wild tea tree DASZ reveals pedigree and selection history of tea varieties.</title>
        <authorList>
            <person name="Zhang W."/>
            <person name="Zhang Y."/>
            <person name="Qiu H."/>
            <person name="Guo Y."/>
            <person name="Wan H."/>
            <person name="Zhang X."/>
            <person name="Scossa F."/>
            <person name="Alseekh S."/>
            <person name="Zhang Q."/>
            <person name="Wang P."/>
            <person name="Xu L."/>
            <person name="Schmidt M.H."/>
            <person name="Jia X."/>
            <person name="Li D."/>
            <person name="Zhu A."/>
            <person name="Guo F."/>
            <person name="Chen W."/>
            <person name="Ni D."/>
            <person name="Usadel B."/>
            <person name="Fernie A.R."/>
            <person name="Wen W."/>
        </authorList>
    </citation>
    <scope>NUCLEOTIDE SEQUENCE [LARGE SCALE GENOMIC DNA]</scope>
    <source>
        <strain evidence="12">cv. G240</strain>
    </source>
</reference>
<dbReference type="SMART" id="SM00220">
    <property type="entry name" value="S_TKc"/>
    <property type="match status" value="1"/>
</dbReference>
<keyword evidence="5" id="KW-0418">Kinase</keyword>
<dbReference type="EC" id="2.7.11.1" evidence="1"/>
<dbReference type="PANTHER" id="PTHR45637">
    <property type="entry name" value="FLIPPASE KINASE 1-RELATED"/>
    <property type="match status" value="1"/>
</dbReference>
<evidence type="ECO:0000256" key="7">
    <source>
        <dbReference type="ARBA" id="ARBA00047899"/>
    </source>
</evidence>
<evidence type="ECO:0000256" key="1">
    <source>
        <dbReference type="ARBA" id="ARBA00012513"/>
    </source>
</evidence>
<dbReference type="InterPro" id="IPR011009">
    <property type="entry name" value="Kinase-like_dom_sf"/>
</dbReference>
<evidence type="ECO:0000256" key="3">
    <source>
        <dbReference type="ARBA" id="ARBA00022679"/>
    </source>
</evidence>
<dbReference type="Proteomes" id="UP000593564">
    <property type="component" value="Unassembled WGS sequence"/>
</dbReference>
<comment type="catalytic activity">
    <reaction evidence="8">
        <text>L-seryl-[protein] + ATP = O-phospho-L-seryl-[protein] + ADP + H(+)</text>
        <dbReference type="Rhea" id="RHEA:17989"/>
        <dbReference type="Rhea" id="RHEA-COMP:9863"/>
        <dbReference type="Rhea" id="RHEA-COMP:11604"/>
        <dbReference type="ChEBI" id="CHEBI:15378"/>
        <dbReference type="ChEBI" id="CHEBI:29999"/>
        <dbReference type="ChEBI" id="CHEBI:30616"/>
        <dbReference type="ChEBI" id="CHEBI:83421"/>
        <dbReference type="ChEBI" id="CHEBI:456216"/>
        <dbReference type="EC" id="2.7.11.1"/>
    </reaction>
</comment>
<comment type="catalytic activity">
    <reaction evidence="7">
        <text>L-threonyl-[protein] + ATP = O-phospho-L-threonyl-[protein] + ADP + H(+)</text>
        <dbReference type="Rhea" id="RHEA:46608"/>
        <dbReference type="Rhea" id="RHEA-COMP:11060"/>
        <dbReference type="Rhea" id="RHEA-COMP:11605"/>
        <dbReference type="ChEBI" id="CHEBI:15378"/>
        <dbReference type="ChEBI" id="CHEBI:30013"/>
        <dbReference type="ChEBI" id="CHEBI:30616"/>
        <dbReference type="ChEBI" id="CHEBI:61977"/>
        <dbReference type="ChEBI" id="CHEBI:456216"/>
        <dbReference type="EC" id="2.7.11.1"/>
    </reaction>
</comment>
<sequence length="285" mass="31299">MNGLLIICINYLVNDVAAHVLEQAILSAQFPPLELLVREGINASQLARDLKSFELKMTFEDVFPAKATIMEEYLQQGDMTLFLANDPHGGPTIGGVIATDKIVGYGIDYCPGRDLNSLRKKQTEKMFSDSIIRFYAAELVLALEYLYGLGVVYRDLKPESILVQESGHLMSVNVDFDLSAKLCKISSNSSDCAIGSEICTDEQEEAICLVISNCHTDQVIDSGKENNYRIDSRANYQHPLEAFGNLGLLAGYGAKPIGPGLGSDRVVSERYLTTSYTAHTCPNEL</sequence>
<feature type="signal peptide" evidence="9">
    <location>
        <begin position="1"/>
        <end position="18"/>
    </location>
</feature>
<proteinExistence type="predicted"/>
<reference evidence="11 12" key="2">
    <citation type="submission" date="2020-07" db="EMBL/GenBank/DDBJ databases">
        <title>Genome assembly of wild tea tree DASZ reveals pedigree and selection history of tea varieties.</title>
        <authorList>
            <person name="Zhang W."/>
        </authorList>
    </citation>
    <scope>NUCLEOTIDE SEQUENCE [LARGE SCALE GENOMIC DNA]</scope>
    <source>
        <strain evidence="12">cv. G240</strain>
        <tissue evidence="11">Leaf</tissue>
    </source>
</reference>
<keyword evidence="4" id="KW-0547">Nucleotide-binding</keyword>
<dbReference type="Gene3D" id="3.30.200.20">
    <property type="entry name" value="Phosphorylase Kinase, domain 1"/>
    <property type="match status" value="1"/>
</dbReference>
<keyword evidence="3" id="KW-0808">Transferase</keyword>
<dbReference type="Pfam" id="PF00069">
    <property type="entry name" value="Pkinase"/>
    <property type="match status" value="1"/>
</dbReference>
<dbReference type="PROSITE" id="PS50011">
    <property type="entry name" value="PROTEIN_KINASE_DOM"/>
    <property type="match status" value="1"/>
</dbReference>
<accession>A0A7J7GCC3</accession>
<evidence type="ECO:0000313" key="12">
    <source>
        <dbReference type="Proteomes" id="UP000593564"/>
    </source>
</evidence>
<evidence type="ECO:0000259" key="10">
    <source>
        <dbReference type="PROSITE" id="PS50011"/>
    </source>
</evidence>
<keyword evidence="12" id="KW-1185">Reference proteome</keyword>
<name>A0A7J7GCC3_CAMSI</name>
<evidence type="ECO:0000256" key="6">
    <source>
        <dbReference type="ARBA" id="ARBA00022840"/>
    </source>
</evidence>
<dbReference type="InterPro" id="IPR000719">
    <property type="entry name" value="Prot_kinase_dom"/>
</dbReference>
<dbReference type="FunFam" id="1.10.510.10:FF:000294">
    <property type="entry name" value="Serine/threonine-protein kinase OXI1"/>
    <property type="match status" value="1"/>
</dbReference>
<protein>
    <recommendedName>
        <fullName evidence="1">non-specific serine/threonine protein kinase</fullName>
        <ecNumber evidence="1">2.7.11.1</ecNumber>
    </recommendedName>
</protein>
<keyword evidence="6" id="KW-0067">ATP-binding</keyword>
<dbReference type="GO" id="GO:0004674">
    <property type="term" value="F:protein serine/threonine kinase activity"/>
    <property type="evidence" value="ECO:0007669"/>
    <property type="project" value="UniProtKB-KW"/>
</dbReference>
<evidence type="ECO:0000256" key="8">
    <source>
        <dbReference type="ARBA" id="ARBA00048679"/>
    </source>
</evidence>
<evidence type="ECO:0000256" key="4">
    <source>
        <dbReference type="ARBA" id="ARBA00022741"/>
    </source>
</evidence>
<gene>
    <name evidence="11" type="ORF">HYC85_024452</name>
</gene>
<dbReference type="AlphaFoldDB" id="A0A7J7GCC3"/>
<evidence type="ECO:0000313" key="11">
    <source>
        <dbReference type="EMBL" id="KAF5936946.1"/>
    </source>
</evidence>
<organism evidence="11 12">
    <name type="scientific">Camellia sinensis</name>
    <name type="common">Tea plant</name>
    <name type="synonym">Thea sinensis</name>
    <dbReference type="NCBI Taxonomy" id="4442"/>
    <lineage>
        <taxon>Eukaryota</taxon>
        <taxon>Viridiplantae</taxon>
        <taxon>Streptophyta</taxon>
        <taxon>Embryophyta</taxon>
        <taxon>Tracheophyta</taxon>
        <taxon>Spermatophyta</taxon>
        <taxon>Magnoliopsida</taxon>
        <taxon>eudicotyledons</taxon>
        <taxon>Gunneridae</taxon>
        <taxon>Pentapetalae</taxon>
        <taxon>asterids</taxon>
        <taxon>Ericales</taxon>
        <taxon>Theaceae</taxon>
        <taxon>Camellia</taxon>
    </lineage>
</organism>
<feature type="domain" description="Protein kinase" evidence="10">
    <location>
        <begin position="1"/>
        <end position="285"/>
    </location>
</feature>